<dbReference type="GO" id="GO:0005886">
    <property type="term" value="C:plasma membrane"/>
    <property type="evidence" value="ECO:0007669"/>
    <property type="project" value="UniProtKB-SubCell"/>
</dbReference>
<accession>A0A1M7HUV5</accession>
<proteinExistence type="predicted"/>
<feature type="domain" description="ComEC/Rec2-related protein" evidence="7">
    <location>
        <begin position="210"/>
        <end position="466"/>
    </location>
</feature>
<feature type="transmembrane region" description="Helical" evidence="6">
    <location>
        <begin position="475"/>
        <end position="493"/>
    </location>
</feature>
<feature type="transmembrane region" description="Helical" evidence="6">
    <location>
        <begin position="12"/>
        <end position="41"/>
    </location>
</feature>
<evidence type="ECO:0000256" key="1">
    <source>
        <dbReference type="ARBA" id="ARBA00004651"/>
    </source>
</evidence>
<dbReference type="OrthoDB" id="9761531at2"/>
<dbReference type="InterPro" id="IPR052159">
    <property type="entry name" value="Competence_DNA_uptake"/>
</dbReference>
<dbReference type="PANTHER" id="PTHR30619">
    <property type="entry name" value="DNA INTERNALIZATION/COMPETENCE PROTEIN COMEC/REC2"/>
    <property type="match status" value="1"/>
</dbReference>
<dbReference type="EMBL" id="FRCT01000003">
    <property type="protein sequence ID" value="SHM32341.1"/>
    <property type="molecule type" value="Genomic_DNA"/>
</dbReference>
<evidence type="ECO:0000256" key="3">
    <source>
        <dbReference type="ARBA" id="ARBA00022692"/>
    </source>
</evidence>
<reference evidence="8 9" key="1">
    <citation type="submission" date="2016-11" db="EMBL/GenBank/DDBJ databases">
        <authorList>
            <person name="Jaros S."/>
            <person name="Januszkiewicz K."/>
            <person name="Wedrychowicz H."/>
        </authorList>
    </citation>
    <scope>NUCLEOTIDE SEQUENCE [LARGE SCALE GENOMIC DNA]</scope>
    <source>
        <strain evidence="8 9">Y1</strain>
    </source>
</reference>
<dbReference type="NCBIfam" id="TIGR00360">
    <property type="entry name" value="ComEC_N-term"/>
    <property type="match status" value="1"/>
</dbReference>
<dbReference type="AlphaFoldDB" id="A0A1M7HUV5"/>
<dbReference type="RefSeq" id="WP_072949207.1">
    <property type="nucleotide sequence ID" value="NZ_FRCT01000003.1"/>
</dbReference>
<dbReference type="Pfam" id="PF03772">
    <property type="entry name" value="Competence"/>
    <property type="match status" value="1"/>
</dbReference>
<evidence type="ECO:0000313" key="9">
    <source>
        <dbReference type="Proteomes" id="UP000184394"/>
    </source>
</evidence>
<protein>
    <submittedName>
        <fullName evidence="8">ComEC/Rec2-related protein</fullName>
    </submittedName>
</protein>
<feature type="transmembrane region" description="Helical" evidence="6">
    <location>
        <begin position="261"/>
        <end position="285"/>
    </location>
</feature>
<dbReference type="PANTHER" id="PTHR30619:SF1">
    <property type="entry name" value="RECOMBINATION PROTEIN 2"/>
    <property type="match status" value="1"/>
</dbReference>
<feature type="transmembrane region" description="Helical" evidence="6">
    <location>
        <begin position="330"/>
        <end position="348"/>
    </location>
</feature>
<evidence type="ECO:0000256" key="6">
    <source>
        <dbReference type="SAM" id="Phobius"/>
    </source>
</evidence>
<keyword evidence="5 6" id="KW-0472">Membrane</keyword>
<evidence type="ECO:0000259" key="7">
    <source>
        <dbReference type="Pfam" id="PF03772"/>
    </source>
</evidence>
<feature type="transmembrane region" description="Helical" evidence="6">
    <location>
        <begin position="394"/>
        <end position="417"/>
    </location>
</feature>
<evidence type="ECO:0000256" key="5">
    <source>
        <dbReference type="ARBA" id="ARBA00023136"/>
    </source>
</evidence>
<feature type="transmembrane region" description="Helical" evidence="6">
    <location>
        <begin position="306"/>
        <end position="324"/>
    </location>
</feature>
<feature type="transmembrane region" description="Helical" evidence="6">
    <location>
        <begin position="53"/>
        <end position="72"/>
    </location>
</feature>
<comment type="subcellular location">
    <subcellularLocation>
        <location evidence="1">Cell membrane</location>
        <topology evidence="1">Multi-pass membrane protein</topology>
    </subcellularLocation>
</comment>
<feature type="transmembrane region" description="Helical" evidence="6">
    <location>
        <begin position="451"/>
        <end position="469"/>
    </location>
</feature>
<organism evidence="8 9">
    <name type="scientific">Ruminococcus flavefaciens</name>
    <dbReference type="NCBI Taxonomy" id="1265"/>
    <lineage>
        <taxon>Bacteria</taxon>
        <taxon>Bacillati</taxon>
        <taxon>Bacillota</taxon>
        <taxon>Clostridia</taxon>
        <taxon>Eubacteriales</taxon>
        <taxon>Oscillospiraceae</taxon>
        <taxon>Ruminococcus</taxon>
    </lineage>
</organism>
<keyword evidence="2" id="KW-1003">Cell membrane</keyword>
<feature type="transmembrane region" description="Helical" evidence="6">
    <location>
        <begin position="231"/>
        <end position="255"/>
    </location>
</feature>
<name>A0A1M7HUV5_RUMFL</name>
<evidence type="ECO:0000313" key="8">
    <source>
        <dbReference type="EMBL" id="SHM32341.1"/>
    </source>
</evidence>
<sequence>MKRKMIGAAAAYMAGLFFASFFTDTALLLIFSAMLAGALVIAWRYGFRKNDHILMGAFFGAAICIFSAYSAVRYYPAVAMDGKSGSFKGEVKEVVRYDGGNTSYILSGMINDDISAKITFYSNSCEADYGDIISIKNCTLAKPSKDYLFDSESYYKSDGVFLSAEKSDGVSVEKRNSRKIKKLIANYREDIIFDFRTALGEESGDLLAGMVFGEKRGMDVNMKTAVYRSGIGHMLAVSGLHVSVAVLVLMTVLGALNVNRYASFIAMELILVFLMVMADYPVSAVRAAIMMNFMYAAKLFRRQNDTFNSLAGAVLLICLVQPYVVYDEGFILSVAGTFGIGVFAQYMTKDMPDENAVQKLVKNAAVMLCTTLCVFPFSVMFFDETSLISPLSNILLVPLCSVSMMIGLAYALTGGIFDLLPISKAINDVILGLSDIAAHIRFTHFSCDSKAIIGGLIVCAFMTAVAAALFGSRRFISVCISLSVAFMFIGSGVERIRRNSVLTVAVLGKGYNTAVIVCKDGCADIIDLSGHYRSAAYVRKYLMRNGISEADNAVLTEKVQSAFPAYKNELEFTQVKKWLIYSDTDIASVYLDNMLYFYDNELSVERGDCYIRFNSGILTVGDENGEIAFAESADIGATDSDISVCYGRTPNDADRSRDDIIFLGDNNNFEIVLSDKGSCKIRRL</sequence>
<dbReference type="Proteomes" id="UP000184394">
    <property type="component" value="Unassembled WGS sequence"/>
</dbReference>
<evidence type="ECO:0000256" key="4">
    <source>
        <dbReference type="ARBA" id="ARBA00022989"/>
    </source>
</evidence>
<evidence type="ECO:0000256" key="2">
    <source>
        <dbReference type="ARBA" id="ARBA00022475"/>
    </source>
</evidence>
<gene>
    <name evidence="8" type="ORF">SAMN04487860_103115</name>
</gene>
<keyword evidence="4 6" id="KW-1133">Transmembrane helix</keyword>
<dbReference type="InterPro" id="IPR004477">
    <property type="entry name" value="ComEC_N"/>
</dbReference>
<keyword evidence="3 6" id="KW-0812">Transmembrane</keyword>
<feature type="transmembrane region" description="Helical" evidence="6">
    <location>
        <begin position="360"/>
        <end position="382"/>
    </location>
</feature>